<evidence type="ECO:0000256" key="7">
    <source>
        <dbReference type="SAM" id="SignalP"/>
    </source>
</evidence>
<keyword evidence="4" id="KW-1015">Disulfide bond</keyword>
<evidence type="ECO:0000256" key="3">
    <source>
        <dbReference type="ARBA" id="ARBA00023136"/>
    </source>
</evidence>
<comment type="subcellular location">
    <subcellularLocation>
        <location evidence="1">Membrane</location>
    </subcellularLocation>
</comment>
<dbReference type="GO" id="GO:0043931">
    <property type="term" value="P:ossification involved in bone maturation"/>
    <property type="evidence" value="ECO:0007669"/>
    <property type="project" value="TreeGrafter"/>
</dbReference>
<comment type="similarity">
    <text evidence="2">Belongs to the semaphorin family.</text>
</comment>
<dbReference type="RefSeq" id="XP_031424612.1">
    <property type="nucleotide sequence ID" value="XM_031568752.2"/>
</dbReference>
<evidence type="ECO:0000313" key="11">
    <source>
        <dbReference type="RefSeq" id="XP_031424612.1"/>
    </source>
</evidence>
<dbReference type="Pfam" id="PF01403">
    <property type="entry name" value="Sema"/>
    <property type="match status" value="1"/>
</dbReference>
<keyword evidence="3" id="KW-0472">Membrane</keyword>
<dbReference type="PROSITE" id="PS50835">
    <property type="entry name" value="IG_LIKE"/>
    <property type="match status" value="1"/>
</dbReference>
<protein>
    <submittedName>
        <fullName evidence="11">Semaphorin-7A-like</fullName>
    </submittedName>
</protein>
<dbReference type="GO" id="GO:0000122">
    <property type="term" value="P:negative regulation of transcription by RNA polymerase II"/>
    <property type="evidence" value="ECO:0007669"/>
    <property type="project" value="TreeGrafter"/>
</dbReference>
<evidence type="ECO:0000256" key="6">
    <source>
        <dbReference type="PROSITE-ProRule" id="PRU00352"/>
    </source>
</evidence>
<dbReference type="FunFam" id="2.60.40.10:FF:001170">
    <property type="entry name" value="Sema domain, immunoglobulin domain (Ig), short basic domain, secreted, (Semaphorin) 3F"/>
    <property type="match status" value="1"/>
</dbReference>
<keyword evidence="7" id="KW-0732">Signal</keyword>
<dbReference type="Pfam" id="PF01437">
    <property type="entry name" value="PSI"/>
    <property type="match status" value="1"/>
</dbReference>
<reference evidence="11" key="1">
    <citation type="submission" date="2025-08" db="UniProtKB">
        <authorList>
            <consortium name="RefSeq"/>
        </authorList>
    </citation>
    <scope>IDENTIFICATION</scope>
</reference>
<evidence type="ECO:0000313" key="10">
    <source>
        <dbReference type="Proteomes" id="UP000515152"/>
    </source>
</evidence>
<dbReference type="InterPro" id="IPR015943">
    <property type="entry name" value="WD40/YVTN_repeat-like_dom_sf"/>
</dbReference>
<dbReference type="SUPFAM" id="SSF48726">
    <property type="entry name" value="Immunoglobulin"/>
    <property type="match status" value="1"/>
</dbReference>
<dbReference type="GO" id="GO:0030335">
    <property type="term" value="P:positive regulation of cell migration"/>
    <property type="evidence" value="ECO:0007669"/>
    <property type="project" value="TreeGrafter"/>
</dbReference>
<dbReference type="InterPro" id="IPR003599">
    <property type="entry name" value="Ig_sub"/>
</dbReference>
<dbReference type="InterPro" id="IPR001627">
    <property type="entry name" value="Semap_dom"/>
</dbReference>
<dbReference type="Gene3D" id="2.60.40.10">
    <property type="entry name" value="Immunoglobulins"/>
    <property type="match status" value="1"/>
</dbReference>
<dbReference type="GO" id="GO:0005615">
    <property type="term" value="C:extracellular space"/>
    <property type="evidence" value="ECO:0007669"/>
    <property type="project" value="TreeGrafter"/>
</dbReference>
<organism evidence="10 11">
    <name type="scientific">Clupea harengus</name>
    <name type="common">Atlantic herring</name>
    <dbReference type="NCBI Taxonomy" id="7950"/>
    <lineage>
        <taxon>Eukaryota</taxon>
        <taxon>Metazoa</taxon>
        <taxon>Chordata</taxon>
        <taxon>Craniata</taxon>
        <taxon>Vertebrata</taxon>
        <taxon>Euteleostomi</taxon>
        <taxon>Actinopterygii</taxon>
        <taxon>Neopterygii</taxon>
        <taxon>Teleostei</taxon>
        <taxon>Clupei</taxon>
        <taxon>Clupeiformes</taxon>
        <taxon>Clupeoidei</taxon>
        <taxon>Clupeidae</taxon>
        <taxon>Clupea</taxon>
    </lineage>
</organism>
<dbReference type="InterPro" id="IPR027231">
    <property type="entry name" value="Semaphorin"/>
</dbReference>
<comment type="caution">
    <text evidence="6">Lacks conserved residue(s) required for the propagation of feature annotation.</text>
</comment>
<gene>
    <name evidence="11" type="primary">LOC105903482</name>
</gene>
<dbReference type="Gene3D" id="3.30.1680.10">
    <property type="entry name" value="ligand-binding face of the semaphorins, domain 2"/>
    <property type="match status" value="1"/>
</dbReference>
<evidence type="ECO:0000256" key="4">
    <source>
        <dbReference type="ARBA" id="ARBA00023157"/>
    </source>
</evidence>
<dbReference type="SUPFAM" id="SSF103575">
    <property type="entry name" value="Plexin repeat"/>
    <property type="match status" value="1"/>
</dbReference>
<feature type="signal peptide" evidence="7">
    <location>
        <begin position="1"/>
        <end position="22"/>
    </location>
</feature>
<evidence type="ECO:0000256" key="2">
    <source>
        <dbReference type="ARBA" id="ARBA00009492"/>
    </source>
</evidence>
<evidence type="ECO:0000256" key="1">
    <source>
        <dbReference type="ARBA" id="ARBA00004370"/>
    </source>
</evidence>
<dbReference type="SMART" id="SM00409">
    <property type="entry name" value="IG"/>
    <property type="match status" value="1"/>
</dbReference>
<dbReference type="PANTHER" id="PTHR11036">
    <property type="entry name" value="SEMAPHORIN"/>
    <property type="match status" value="1"/>
</dbReference>
<keyword evidence="5" id="KW-0325">Glycoprotein</keyword>
<dbReference type="GO" id="GO:0030215">
    <property type="term" value="F:semaphorin receptor binding"/>
    <property type="evidence" value="ECO:0007669"/>
    <property type="project" value="InterPro"/>
</dbReference>
<dbReference type="InterPro" id="IPR016201">
    <property type="entry name" value="PSI"/>
</dbReference>
<dbReference type="InterPro" id="IPR036179">
    <property type="entry name" value="Ig-like_dom_sf"/>
</dbReference>
<evidence type="ECO:0000256" key="5">
    <source>
        <dbReference type="ARBA" id="ARBA00023180"/>
    </source>
</evidence>
<dbReference type="GO" id="GO:0001755">
    <property type="term" value="P:neural crest cell migration"/>
    <property type="evidence" value="ECO:0007669"/>
    <property type="project" value="TreeGrafter"/>
</dbReference>
<keyword evidence="10" id="KW-1185">Reference proteome</keyword>
<dbReference type="SMART" id="SM00630">
    <property type="entry name" value="Sema"/>
    <property type="match status" value="1"/>
</dbReference>
<dbReference type="PROSITE" id="PS51004">
    <property type="entry name" value="SEMA"/>
    <property type="match status" value="1"/>
</dbReference>
<feature type="domain" description="Sema" evidence="9">
    <location>
        <begin position="1"/>
        <end position="442"/>
    </location>
</feature>
<feature type="domain" description="Ig-like" evidence="8">
    <location>
        <begin position="495"/>
        <end position="589"/>
    </location>
</feature>
<dbReference type="InterPro" id="IPR013783">
    <property type="entry name" value="Ig-like_fold"/>
</dbReference>
<dbReference type="Proteomes" id="UP000515152">
    <property type="component" value="Chromosome 6"/>
</dbReference>
<dbReference type="KEGG" id="char:105903482"/>
<dbReference type="SMART" id="SM00423">
    <property type="entry name" value="PSI"/>
    <property type="match status" value="1"/>
</dbReference>
<dbReference type="InterPro" id="IPR036352">
    <property type="entry name" value="Semap_dom_sf"/>
</dbReference>
<dbReference type="GO" id="GO:0005886">
    <property type="term" value="C:plasma membrane"/>
    <property type="evidence" value="ECO:0007669"/>
    <property type="project" value="TreeGrafter"/>
</dbReference>
<sequence length="614" mass="68559">MAHVGFLFVTVLACSSLPLAHGLRKARFILTENAVDFPEKQLHGNDMSSNMKLLLGADGQMYAGGGQRLFRVNFQADYFQDQVPVMQCRLGSDCNITVMQPGRDGYPLFVCTADGDDTTCCYVATNGSLSDCRDDYIRGGEPALLTGEDLYTTHSDAGYRNGVYKNSKNYLVMPQSQADQRYVKVVERRDKENPLQDKLYAFYTEKNLDQNPDSDIFTPRVSQICMADLGGSKDTLQFQWTSQLSSRLSCGDPSRKLYYTELLDVAVLPSEDGADARVYGLFRNGWKMRAVCVYAMSDIGRVFSTSALSIPTDTLRERPGECVQDSRKLSPHLLKYMKNDPEMVDWVKPIGNSASLLVSHRHYSHIQVDRVRGTEGQEGHNVLLLSTESGAVHKVLENSSDPFIIAEYHPFKPGTHILSMLLDSSQKKLYVSSNAEVVQIDLRNCSVYGDQCADCILARDPYCGWDRNQTSCSTYSEDTIQDVEDGNVHKCTDGPVIDPSTEGPQKGDADTIDISESSRHFLPCPVHSQHAEYRWMQGGEERQSIMDSEQEQLVLLIDGMRAEDEGLYQCEAREGDYRKTVVQYELRMSSAVGGLKSSPLALALLLLLLFTLLL</sequence>
<dbReference type="GO" id="GO:0045499">
    <property type="term" value="F:chemorepellent activity"/>
    <property type="evidence" value="ECO:0007669"/>
    <property type="project" value="TreeGrafter"/>
</dbReference>
<dbReference type="AlphaFoldDB" id="A0A6P8FN91"/>
<dbReference type="Pfam" id="PF13895">
    <property type="entry name" value="Ig_2"/>
    <property type="match status" value="1"/>
</dbReference>
<dbReference type="Gene3D" id="2.130.10.10">
    <property type="entry name" value="YVTN repeat-like/Quinoprotein amine dehydrogenase"/>
    <property type="match status" value="1"/>
</dbReference>
<dbReference type="OrthoDB" id="9988752at2759"/>
<dbReference type="GeneID" id="105903482"/>
<accession>A0A6P8FN91</accession>
<evidence type="ECO:0000259" key="8">
    <source>
        <dbReference type="PROSITE" id="PS50835"/>
    </source>
</evidence>
<dbReference type="InterPro" id="IPR007110">
    <property type="entry name" value="Ig-like_dom"/>
</dbReference>
<dbReference type="PANTHER" id="PTHR11036:SF144">
    <property type="entry name" value="SEMAPHORIN-7A-LIKE"/>
    <property type="match status" value="1"/>
</dbReference>
<dbReference type="SUPFAM" id="SSF101912">
    <property type="entry name" value="Sema domain"/>
    <property type="match status" value="1"/>
</dbReference>
<name>A0A6P8FN91_CLUHA</name>
<evidence type="ECO:0000259" key="9">
    <source>
        <dbReference type="PROSITE" id="PS51004"/>
    </source>
</evidence>
<dbReference type="GO" id="GO:0071526">
    <property type="term" value="P:semaphorin-plexin signaling pathway"/>
    <property type="evidence" value="ECO:0007669"/>
    <property type="project" value="TreeGrafter"/>
</dbReference>
<dbReference type="InterPro" id="IPR002165">
    <property type="entry name" value="Plexin_repeat"/>
</dbReference>
<proteinExistence type="inferred from homology"/>
<dbReference type="GO" id="GO:0007411">
    <property type="term" value="P:axon guidance"/>
    <property type="evidence" value="ECO:0007669"/>
    <property type="project" value="TreeGrafter"/>
</dbReference>
<feature type="chain" id="PRO_5028477223" evidence="7">
    <location>
        <begin position="23"/>
        <end position="614"/>
    </location>
</feature>